<comment type="caution">
    <text evidence="2">The sequence shown here is derived from an EMBL/GenBank/DDBJ whole genome shotgun (WGS) entry which is preliminary data.</text>
</comment>
<dbReference type="Pfam" id="PF08757">
    <property type="entry name" value="CotH"/>
    <property type="match status" value="1"/>
</dbReference>
<sequence>MQTNLIKFNTYKLERGGLLVPMYDQFNARVGDQGTPLVIQWTQGTTDTPVDLQKNKLHFYATGQVGKYLEKLDDGTGYKMSADASGVEYDDKDSAGTQANGITVAKLPKQFFPQEGIFYGYFGLKDDQGNVYSSINVWFRVLGGVPIMGAAIPYFSTRFDELMETCKRRIEDVLAQLRQEYQDEVKKNQDASAEARAALEKLAASVGAIQAQIDAGNVITRAEFKDGMDDIRKNTYGAISNVTNGAPKPIKDLATLQAKLPNGDTGFYVTSDTGLKYAFVDGAWQSFGVYQATAMPEEDKNNLDDLVKYRNKRNLVANNDWHTGDITNWYTIGNIDAEVQTGAYQGRNVLRIQNHGQSGDSWNGITSEPIPVIAGQPISEAVKACFKQDTNTDEGVLVVNFFSTTDGSGDRIGFQTQHIANSQALGFYERFALENVIVPANAVTARLTLQIHGNGTLDVINPIFVHGSWVGAYDLDETNNLDVQGRNLLTDPEFNHGAGQWHVPPYGKVSFDAYYNGSRAMTYEVHDQATDTYTQLNSKQFKVLPGSHLGLQNVVQFTKDADTDSALVLINFYDDLSINSNRVGYKFITLGKNIDNWAVEELQDVEVPANALSANFAIQIVRNGKITFAKPIVAVTRHLGHYYVDDYFINRNLIDDPEFNDLSQWVYPQWLAPSVTKDTLTGHNMYVLEQHGITQPNYAPLYTKRIAVKPNGQLKGSVKLRFTPDTNMSDTALVVINEYADANPTSDRLAYTQKVLTGTINNLTEIMQKVRLQPATCFVELTIQLPGNGRLEIEEPCLQYQAFAEDAPTNRNLITNSAFNTIDVDADPGLNIAKLEGYYRGMNALEVIRTGATGAAQIRFETRPVNHANRVSTGIMTEWKPAVTGDILLLVTDFLDENFNRIDFQMCQIRPTNTMRLTTMDNLPVPDKAVYMLSHLEFSNSNGELKFANPLMTLTKHQLPYRIDDLADQLTTTDLPIINLVGDLEGMNKDKYKLLSFEYRNGSYHVEGYADTKWQGDSSLSFDKKSYRIKTYKDADKKDKLEVYPQASWQPGSKWNLKANFADATYARNVVNARIGAAVTATNATVPQQLITAPNFGQIDGFPVKVYLNFQYQGIYTFNYTKDVFGKAVAGVTGDHYTNETLFNADSAKYDGTDFEALTDDFTDDFKTSFNNVLKFVHTSSDDDFKAHLDEYMDVNSVIDYLIFQNVIANTDCWGKNAEYITYNGTKWYALAYDLDIAYGSTWDGSSIDANAINKSAGIFCSSAEGPNLLFKRTNELFADQVKARYAELRHWLTPAYVLKQYQDFIDSVGEQNYKDDQRLWNSHSKNLYTLQQLQEYIYKRFRILDGIWKK</sequence>
<evidence type="ECO:0000313" key="3">
    <source>
        <dbReference type="Proteomes" id="UP000460207"/>
    </source>
</evidence>
<evidence type="ECO:0008006" key="4">
    <source>
        <dbReference type="Google" id="ProtNLM"/>
    </source>
</evidence>
<name>A0A7X2G3E2_LIMRT</name>
<dbReference type="RefSeq" id="WP_153704234.1">
    <property type="nucleotide sequence ID" value="NZ_WJND01000012.1"/>
</dbReference>
<reference evidence="2 3" key="1">
    <citation type="submission" date="2019-11" db="EMBL/GenBank/DDBJ databases">
        <title>Draft genome sequence of 12 host-associated Lactobacillus reuteri rodent strains.</title>
        <authorList>
            <person name="Zhang S."/>
            <person name="Ozcam M."/>
            <person name="Van Pijkeren J.P."/>
        </authorList>
    </citation>
    <scope>NUCLEOTIDE SEQUENCE [LARGE SCALE GENOMIC DNA]</scope>
    <source>
        <strain evidence="2 3">N4I</strain>
    </source>
</reference>
<dbReference type="Proteomes" id="UP000460207">
    <property type="component" value="Unassembled WGS sequence"/>
</dbReference>
<proteinExistence type="predicted"/>
<evidence type="ECO:0000313" key="2">
    <source>
        <dbReference type="EMBL" id="MRG89946.1"/>
    </source>
</evidence>
<dbReference type="InterPro" id="IPR014867">
    <property type="entry name" value="Spore_coat_CotH_CotH2/3/7"/>
</dbReference>
<organism evidence="2 3">
    <name type="scientific">Limosilactobacillus reuteri</name>
    <name type="common">Lactobacillus reuteri</name>
    <dbReference type="NCBI Taxonomy" id="1598"/>
    <lineage>
        <taxon>Bacteria</taxon>
        <taxon>Bacillati</taxon>
        <taxon>Bacillota</taxon>
        <taxon>Bacilli</taxon>
        <taxon>Lactobacillales</taxon>
        <taxon>Lactobacillaceae</taxon>
        <taxon>Limosilactobacillus</taxon>
    </lineage>
</organism>
<dbReference type="EMBL" id="WJND01000012">
    <property type="protein sequence ID" value="MRG89946.1"/>
    <property type="molecule type" value="Genomic_DNA"/>
</dbReference>
<protein>
    <recommendedName>
        <fullName evidence="4">Spore coat protein CotH</fullName>
    </recommendedName>
</protein>
<gene>
    <name evidence="2" type="ORF">GIX76_08115</name>
</gene>
<evidence type="ECO:0000256" key="1">
    <source>
        <dbReference type="SAM" id="Coils"/>
    </source>
</evidence>
<keyword evidence="1" id="KW-0175">Coiled coil</keyword>
<feature type="coiled-coil region" evidence="1">
    <location>
        <begin position="167"/>
        <end position="198"/>
    </location>
</feature>
<accession>A0A7X2G3E2</accession>